<dbReference type="Proteomes" id="UP000185207">
    <property type="component" value="Unassembled WGS sequence"/>
</dbReference>
<sequence>MKHLFFLLLLFSVLSCQSTDKDIVKVEFKSICGGKGCKSHRSVFTKDSIVESYFNWNPEAFKEIKIKNTAENWEKLLKNIDIEAFENIKSDSGRYQYDGTDQIIILYFSNKKRLKVSNGNQDSLYYPRIEKLYQFYRNQ</sequence>
<reference evidence="3" key="1">
    <citation type="submission" date="2016-11" db="EMBL/GenBank/DDBJ databases">
        <authorList>
            <person name="Varghese N."/>
            <person name="Submissions S."/>
        </authorList>
    </citation>
    <scope>NUCLEOTIDE SEQUENCE [LARGE SCALE GENOMIC DNA]</scope>
    <source>
        <strain evidence="3">DSM 27623</strain>
    </source>
</reference>
<evidence type="ECO:0000313" key="3">
    <source>
        <dbReference type="Proteomes" id="UP000185207"/>
    </source>
</evidence>
<evidence type="ECO:0000256" key="1">
    <source>
        <dbReference type="SAM" id="SignalP"/>
    </source>
</evidence>
<feature type="chain" id="PRO_5013133898" description="Lipoprotein" evidence="1">
    <location>
        <begin position="19"/>
        <end position="139"/>
    </location>
</feature>
<dbReference type="PROSITE" id="PS51257">
    <property type="entry name" value="PROKAR_LIPOPROTEIN"/>
    <property type="match status" value="1"/>
</dbReference>
<organism evidence="2 3">
    <name type="scientific">Epilithonimonas zeae</name>
    <dbReference type="NCBI Taxonomy" id="1416779"/>
    <lineage>
        <taxon>Bacteria</taxon>
        <taxon>Pseudomonadati</taxon>
        <taxon>Bacteroidota</taxon>
        <taxon>Flavobacteriia</taxon>
        <taxon>Flavobacteriales</taxon>
        <taxon>Weeksellaceae</taxon>
        <taxon>Chryseobacterium group</taxon>
        <taxon>Epilithonimonas</taxon>
    </lineage>
</organism>
<dbReference type="STRING" id="1416779.SAMN05444409_1888"/>
<accession>A0A1N6GJH2</accession>
<proteinExistence type="predicted"/>
<dbReference type="AlphaFoldDB" id="A0A1N6GJH2"/>
<evidence type="ECO:0008006" key="4">
    <source>
        <dbReference type="Google" id="ProtNLM"/>
    </source>
</evidence>
<keyword evidence="1" id="KW-0732">Signal</keyword>
<keyword evidence="3" id="KW-1185">Reference proteome</keyword>
<dbReference type="OrthoDB" id="9832190at2"/>
<dbReference type="RefSeq" id="WP_139297292.1">
    <property type="nucleotide sequence ID" value="NZ_FSRK01000001.1"/>
</dbReference>
<name>A0A1N6GJH2_9FLAO</name>
<feature type="signal peptide" evidence="1">
    <location>
        <begin position="1"/>
        <end position="18"/>
    </location>
</feature>
<gene>
    <name evidence="2" type="ORF">SAMN05444409_1888</name>
</gene>
<protein>
    <recommendedName>
        <fullName evidence="4">Lipoprotein</fullName>
    </recommendedName>
</protein>
<dbReference type="EMBL" id="FSRK01000001">
    <property type="protein sequence ID" value="SIO07669.1"/>
    <property type="molecule type" value="Genomic_DNA"/>
</dbReference>
<evidence type="ECO:0000313" key="2">
    <source>
        <dbReference type="EMBL" id="SIO07669.1"/>
    </source>
</evidence>